<evidence type="ECO:0000256" key="5">
    <source>
        <dbReference type="SAM" id="SignalP"/>
    </source>
</evidence>
<keyword evidence="4 5" id="KW-0732">Signal</keyword>
<feature type="signal peptide" evidence="5">
    <location>
        <begin position="1"/>
        <end position="18"/>
    </location>
</feature>
<dbReference type="PANTHER" id="PTHR43649:SF31">
    <property type="entry name" value="SN-GLYCEROL-3-PHOSPHATE-BINDING PERIPLASMIC PROTEIN UGPB"/>
    <property type="match status" value="1"/>
</dbReference>
<organism evidence="6 7">
    <name type="scientific">Cohnella endophytica</name>
    <dbReference type="NCBI Taxonomy" id="2419778"/>
    <lineage>
        <taxon>Bacteria</taxon>
        <taxon>Bacillati</taxon>
        <taxon>Bacillota</taxon>
        <taxon>Bacilli</taxon>
        <taxon>Bacillales</taxon>
        <taxon>Paenibacillaceae</taxon>
        <taxon>Cohnella</taxon>
    </lineage>
</organism>
<dbReference type="InterPro" id="IPR050490">
    <property type="entry name" value="Bact_solute-bd_prot1"/>
</dbReference>
<evidence type="ECO:0000313" key="7">
    <source>
        <dbReference type="Proteomes" id="UP000282076"/>
    </source>
</evidence>
<comment type="caution">
    <text evidence="6">The sequence shown here is derived from an EMBL/GenBank/DDBJ whole genome shotgun (WGS) entry which is preliminary data.</text>
</comment>
<evidence type="ECO:0000256" key="1">
    <source>
        <dbReference type="ARBA" id="ARBA00004196"/>
    </source>
</evidence>
<evidence type="ECO:0000256" key="2">
    <source>
        <dbReference type="ARBA" id="ARBA00008520"/>
    </source>
</evidence>
<evidence type="ECO:0000256" key="3">
    <source>
        <dbReference type="ARBA" id="ARBA00022448"/>
    </source>
</evidence>
<comment type="subcellular location">
    <subcellularLocation>
        <location evidence="1">Cell envelope</location>
    </subcellularLocation>
</comment>
<reference evidence="6 7" key="1">
    <citation type="submission" date="2018-10" db="EMBL/GenBank/DDBJ databases">
        <title>Cohnella sp. M2MS4P-1, whole genome shotgun sequence.</title>
        <authorList>
            <person name="Tuo L."/>
        </authorList>
    </citation>
    <scope>NUCLEOTIDE SEQUENCE [LARGE SCALE GENOMIC DNA]</scope>
    <source>
        <strain evidence="6 7">M2MS4P-1</strain>
    </source>
</reference>
<protein>
    <submittedName>
        <fullName evidence="6">Extracellular solute-binding protein</fullName>
    </submittedName>
</protein>
<feature type="chain" id="PRO_5039091327" evidence="5">
    <location>
        <begin position="19"/>
        <end position="442"/>
    </location>
</feature>
<keyword evidence="7" id="KW-1185">Reference proteome</keyword>
<dbReference type="OrthoDB" id="9798191at2"/>
<dbReference type="GO" id="GO:0030313">
    <property type="term" value="C:cell envelope"/>
    <property type="evidence" value="ECO:0007669"/>
    <property type="project" value="UniProtKB-SubCell"/>
</dbReference>
<dbReference type="EMBL" id="RBZM01000002">
    <property type="protein sequence ID" value="RKP57299.1"/>
    <property type="molecule type" value="Genomic_DNA"/>
</dbReference>
<proteinExistence type="inferred from homology"/>
<accession>A0A494Y3P9</accession>
<name>A0A494Y3P9_9BACL</name>
<dbReference type="PROSITE" id="PS51257">
    <property type="entry name" value="PROKAR_LIPOPROTEIN"/>
    <property type="match status" value="1"/>
</dbReference>
<dbReference type="PANTHER" id="PTHR43649">
    <property type="entry name" value="ARABINOSE-BINDING PROTEIN-RELATED"/>
    <property type="match status" value="1"/>
</dbReference>
<gene>
    <name evidence="6" type="ORF">D7Z26_04785</name>
</gene>
<evidence type="ECO:0000256" key="4">
    <source>
        <dbReference type="ARBA" id="ARBA00022729"/>
    </source>
</evidence>
<sequence>MRKIGLRLVAVAIVLALAACSGDDESGAIGNPKKGSADIAQKASVTLKFFTALPDRTNGAGKVEQDLIDAYMAENPNVKIEVETLQDEPYKSKIKIYAATNALPDIMQTWGQPSFIKSLIDNDLLLELNPASFMESEFVPGSTEGFSKDGKLYGLPRSTDFLVIYYNRRIFADSGVQVPRTMEELKAAIKTFRNHRINPIAVNGMDLWTLPIWFEYEQQRQSGDFGKMDEALDRRIRFTDGNFLAAAEGMQQLAAMGAFADGYLNADYGAARNLFGQGQAAMYLMGNWESGLATDGNFSEDFRRNVGAFPYPASGKGKNTDTALWFGGGYSISKTSKYPDEAIAFLKYFFSPDHWAKLEWESGAGMPASSFEMTGKETKLQQQLVAILRAVTSSSGTPILDEGTPEWKDAIMNLHSQLLTGQLTPVQFAEALDSAAERTNKP</sequence>
<evidence type="ECO:0000313" key="6">
    <source>
        <dbReference type="EMBL" id="RKP57299.1"/>
    </source>
</evidence>
<dbReference type="AlphaFoldDB" id="A0A494Y3P9"/>
<comment type="similarity">
    <text evidence="2">Belongs to the bacterial solute-binding protein 1 family.</text>
</comment>
<keyword evidence="3" id="KW-0813">Transport</keyword>
<dbReference type="Proteomes" id="UP000282076">
    <property type="component" value="Unassembled WGS sequence"/>
</dbReference>
<dbReference type="Pfam" id="PF01547">
    <property type="entry name" value="SBP_bac_1"/>
    <property type="match status" value="1"/>
</dbReference>
<dbReference type="RefSeq" id="WP_120974914.1">
    <property type="nucleotide sequence ID" value="NZ_RBZM01000002.1"/>
</dbReference>
<dbReference type="InterPro" id="IPR006059">
    <property type="entry name" value="SBP"/>
</dbReference>
<dbReference type="Gene3D" id="3.40.190.10">
    <property type="entry name" value="Periplasmic binding protein-like II"/>
    <property type="match status" value="2"/>
</dbReference>
<dbReference type="SUPFAM" id="SSF53850">
    <property type="entry name" value="Periplasmic binding protein-like II"/>
    <property type="match status" value="1"/>
</dbReference>